<evidence type="ECO:0000313" key="3">
    <source>
        <dbReference type="Proteomes" id="UP000064912"/>
    </source>
</evidence>
<dbReference type="InterPro" id="IPR036396">
    <property type="entry name" value="Cyt_P450_sf"/>
</dbReference>
<dbReference type="InterPro" id="IPR017972">
    <property type="entry name" value="Cyt_P450_CS"/>
</dbReference>
<dbReference type="PANTHER" id="PTHR46696">
    <property type="entry name" value="P450, PUTATIVE (EUROFUNG)-RELATED"/>
    <property type="match status" value="1"/>
</dbReference>
<dbReference type="PRINTS" id="PR00359">
    <property type="entry name" value="BP450"/>
</dbReference>
<dbReference type="GO" id="GO:0016705">
    <property type="term" value="F:oxidoreductase activity, acting on paired donors, with incorporation or reduction of molecular oxygen"/>
    <property type="evidence" value="ECO:0007669"/>
    <property type="project" value="InterPro"/>
</dbReference>
<accession>A0A0D6AY14</accession>
<dbReference type="GO" id="GO:0005506">
    <property type="term" value="F:iron ion binding"/>
    <property type="evidence" value="ECO:0007669"/>
    <property type="project" value="InterPro"/>
</dbReference>
<dbReference type="eggNOG" id="COG2124">
    <property type="taxonomic scope" value="Bacteria"/>
</dbReference>
<dbReference type="PROSITE" id="PS00086">
    <property type="entry name" value="CYTOCHROME_P450"/>
    <property type="match status" value="2"/>
</dbReference>
<name>A0A0D6AY14_RHOSU</name>
<evidence type="ECO:0000256" key="1">
    <source>
        <dbReference type="ARBA" id="ARBA00010617"/>
    </source>
</evidence>
<dbReference type="Gene3D" id="1.10.630.10">
    <property type="entry name" value="Cytochrome P450"/>
    <property type="match status" value="2"/>
</dbReference>
<comment type="similarity">
    <text evidence="1">Belongs to the cytochrome P450 family.</text>
</comment>
<organism evidence="2 3">
    <name type="scientific">Rhodovulum sulfidophilum</name>
    <name type="common">Rhodobacter sulfidophilus</name>
    <dbReference type="NCBI Taxonomy" id="35806"/>
    <lineage>
        <taxon>Bacteria</taxon>
        <taxon>Pseudomonadati</taxon>
        <taxon>Pseudomonadota</taxon>
        <taxon>Alphaproteobacteria</taxon>
        <taxon>Rhodobacterales</taxon>
        <taxon>Paracoccaceae</taxon>
        <taxon>Rhodovulum</taxon>
    </lineage>
</organism>
<evidence type="ECO:0000313" key="2">
    <source>
        <dbReference type="EMBL" id="BAQ67324.1"/>
    </source>
</evidence>
<proteinExistence type="inferred from homology"/>
<dbReference type="PATRIC" id="fig|35806.4.peg.152"/>
<dbReference type="PANTHER" id="PTHR46696:SF1">
    <property type="entry name" value="CYTOCHROME P450 YJIB-RELATED"/>
    <property type="match status" value="1"/>
</dbReference>
<dbReference type="Proteomes" id="UP000064912">
    <property type="component" value="Chromosome"/>
</dbReference>
<dbReference type="GO" id="GO:0020037">
    <property type="term" value="F:heme binding"/>
    <property type="evidence" value="ECO:0007669"/>
    <property type="project" value="InterPro"/>
</dbReference>
<dbReference type="AlphaFoldDB" id="A0A0D6AY14"/>
<dbReference type="KEGG" id="rsu:NHU_00153"/>
<protein>
    <submittedName>
        <fullName evidence="2">Cytochrome P450</fullName>
    </submittedName>
</protein>
<reference evidence="2 3" key="1">
    <citation type="submission" date="2015-02" db="EMBL/GenBank/DDBJ databases">
        <title>Genome sequene of Rhodovulum sulfidophilum DSM 2351.</title>
        <authorList>
            <person name="Nagao N."/>
        </authorList>
    </citation>
    <scope>NUCLEOTIDE SEQUENCE [LARGE SCALE GENOMIC DNA]</scope>
    <source>
        <strain evidence="2 3">DSM 2351</strain>
    </source>
</reference>
<dbReference type="SUPFAM" id="SSF48264">
    <property type="entry name" value="Cytochrome P450"/>
    <property type="match status" value="2"/>
</dbReference>
<dbReference type="GO" id="GO:0004497">
    <property type="term" value="F:monooxygenase activity"/>
    <property type="evidence" value="ECO:0007669"/>
    <property type="project" value="InterPro"/>
</dbReference>
<gene>
    <name evidence="2" type="ORF">NHU_00153</name>
</gene>
<sequence>MPAVNSSAWTDPDRFLTDPDDVAAVLRDPHFTVSQLTAHLDEIVARGGPRFPHLEAMARHAFAFQSGEPHLAARRATAPFFAAPALAAWTPVAELAIAAALASLETSRFPDLMRDYCEAAFLDFIRAFCGCPGGADDRVLDLIRLANETTRPMLSLKALGRIDAALGELLDHLSTAPVPGLEPGLVSFPAFLGRRADRLADPEAAPYIALSALVGSHTVAQSLALALHGMLLGDLGAWQAAARPGWTDTGLDRAISLYPSTLTLVRIAGDGARIGGCPCHKGETAVMDVVGANAALRRRVPDGSAHLSFGAGRHKCPGAPLSRMFLARAIPALARRFPRLALHRDGVRFHVTPLVQYPVALPVTRDARSRRLTGRMVEIRDLDEARAIVNDDATWSPPRMEPYLETLAERSGRDLGLARLVARNAMFFMSGPRHAAIRRAVADSLGGNRLACWQPLIEAETRTALTRLASVPAPDLIADYAEPLFRGIAGPVLGLAPVDPERFDALAPILQDVLEPWLPIRELDRLQEVIGEILAGLGLPATEGLPSTPLLTRLMEEDLPETDPEDLRALVLVMYGASFNMAHTLGNILHHLLSLPPEDRRDAADPAWIDAELEGLISLCASPKYIYRMARGPARIGEIEIRTDETLRLQLLSIDRGIGTGNLAFGHGLHRCVGAALSKRMLRTALPALFARFPGLALRPQRHRYLDMTQTVALATLPCRLGPSGKDRP</sequence>
<dbReference type="InterPro" id="IPR002397">
    <property type="entry name" value="Cyt_P450_B"/>
</dbReference>
<dbReference type="EMBL" id="AP014800">
    <property type="protein sequence ID" value="BAQ67324.1"/>
    <property type="molecule type" value="Genomic_DNA"/>
</dbReference>